<organism evidence="1 2">
    <name type="scientific">Cryptomonas paramaecium</name>
    <dbReference type="NCBI Taxonomy" id="2898"/>
    <lineage>
        <taxon>Eukaryota</taxon>
        <taxon>Cryptophyceae</taxon>
        <taxon>Cryptomonadales</taxon>
        <taxon>Cryptomonadaceae</taxon>
        <taxon>Cryptomonas</taxon>
    </lineage>
</organism>
<sequence length="396" mass="47791">MSFFFKVLKIQGHPVKIFCENKIKLKNRFNSTQIMLKFKKNDLKYKKTLELKNSILKLVFFCICKNELRKKKYQINFYTTKKVFYKNKKNLKFFLVYEKEKMLFKKSKYVFSNNIMFQETNFISCCCFLKEENQLVTGSFKNIKIFDIFKKRYTFCIKNSSYRHFFLYPSPNVNPLILIFLKNKIEFCNFSFVLKKNQTFSINQKYSFISCSFRFNNFFVDFVDSNKSLKSFDMKNEKWTTCYNFKKDIFCIKNEKKGNLLLVNKENEVTVFDFRINREIIQLPYRKTVSACEWVQDGWSISILDQNERIFLYDLRNLKKINIKIEPKFFNSNINIHSNRIVCVRNNKKIITKNFNHRKSRILYTHTHCITELKLSLTARLVCSVDLNNKIIVSRI</sequence>
<evidence type="ECO:0000313" key="1">
    <source>
        <dbReference type="EMBL" id="AEA39020.1"/>
    </source>
</evidence>
<dbReference type="InterPro" id="IPR036322">
    <property type="entry name" value="WD40_repeat_dom_sf"/>
</dbReference>
<dbReference type="EMBL" id="CP002174">
    <property type="protein sequence ID" value="AEA39020.1"/>
    <property type="molecule type" value="Genomic_DNA"/>
</dbReference>
<dbReference type="Proteomes" id="UP000243423">
    <property type="component" value="Nucleomorph 3"/>
</dbReference>
<dbReference type="Gene3D" id="2.130.10.10">
    <property type="entry name" value="YVTN repeat-like/Quinoprotein amine dehydrogenase"/>
    <property type="match status" value="1"/>
</dbReference>
<dbReference type="GeneID" id="10447429"/>
<proteinExistence type="predicted"/>
<dbReference type="InterPro" id="IPR015943">
    <property type="entry name" value="WD40/YVTN_repeat-like_dom_sf"/>
</dbReference>
<evidence type="ECO:0000313" key="2">
    <source>
        <dbReference type="Proteomes" id="UP000243423"/>
    </source>
</evidence>
<geneLocation type="nucleomorph" evidence="1"/>
<protein>
    <submittedName>
        <fullName evidence="1">Uncharacterized protein</fullName>
    </submittedName>
</protein>
<keyword evidence="1" id="KW-0542">Nucleomorph</keyword>
<gene>
    <name evidence="1" type="ORF">CPARA_3gp362</name>
</gene>
<dbReference type="RefSeq" id="XP_003239918.1">
    <property type="nucleotide sequence ID" value="XM_003239870.1"/>
</dbReference>
<reference evidence="1 2" key="1">
    <citation type="journal article" date="2011" name="Genome Biol. Evol.">
        <title>Complete nucleomorph genome sequence of the nonphotosynthetic alga Cryptomonas paramecium reveals a core nucleomorph gene set.</title>
        <authorList>
            <person name="Tanifuji G."/>
            <person name="Onodera N.T."/>
            <person name="Wheeler T.J."/>
            <person name="Dlutek M."/>
            <person name="Donaher N."/>
            <person name="Archibald J.M."/>
        </authorList>
    </citation>
    <scope>NUCLEOTIDE SEQUENCE [LARGE SCALE GENOMIC DNA]</scope>
    <source>
        <strain evidence="1 2">CCAP977/2A</strain>
    </source>
</reference>
<dbReference type="SUPFAM" id="SSF50978">
    <property type="entry name" value="WD40 repeat-like"/>
    <property type="match status" value="1"/>
</dbReference>
<dbReference type="AlphaFoldDB" id="F2HI96"/>
<name>F2HI96_9CRYP</name>
<accession>F2HI96</accession>